<dbReference type="OrthoDB" id="4310724at2759"/>
<dbReference type="SUPFAM" id="SSF53335">
    <property type="entry name" value="S-adenosyl-L-methionine-dependent methyltransferases"/>
    <property type="match status" value="1"/>
</dbReference>
<dbReference type="InterPro" id="IPR013216">
    <property type="entry name" value="Methyltransf_11"/>
</dbReference>
<dbReference type="GO" id="GO:0003838">
    <property type="term" value="F:sterol 24-C-methyltransferase activity"/>
    <property type="evidence" value="ECO:0007669"/>
    <property type="project" value="TreeGrafter"/>
</dbReference>
<dbReference type="Pfam" id="PF08498">
    <property type="entry name" value="Sterol_MT_C"/>
    <property type="match status" value="1"/>
</dbReference>
<evidence type="ECO:0000256" key="3">
    <source>
        <dbReference type="ARBA" id="ARBA00022691"/>
    </source>
</evidence>
<proteinExistence type="inferred from homology"/>
<dbReference type="Gene3D" id="3.40.50.150">
    <property type="entry name" value="Vaccinia Virus protein VP39"/>
    <property type="match status" value="1"/>
</dbReference>
<dbReference type="GO" id="GO:0005783">
    <property type="term" value="C:endoplasmic reticulum"/>
    <property type="evidence" value="ECO:0007669"/>
    <property type="project" value="TreeGrafter"/>
</dbReference>
<dbReference type="InterPro" id="IPR013705">
    <property type="entry name" value="Sterol_MeTrfase_C"/>
</dbReference>
<keyword evidence="6" id="KW-0753">Steroid metabolism</keyword>
<dbReference type="InterPro" id="IPR050447">
    <property type="entry name" value="Erg6_SMT_methyltransf"/>
</dbReference>
<dbReference type="GO" id="GO:0006696">
    <property type="term" value="P:ergosterol biosynthetic process"/>
    <property type="evidence" value="ECO:0007669"/>
    <property type="project" value="TreeGrafter"/>
</dbReference>
<evidence type="ECO:0000259" key="7">
    <source>
        <dbReference type="PROSITE" id="PS51685"/>
    </source>
</evidence>
<accession>A0A1X0QYL0</accession>
<dbReference type="Pfam" id="PF08241">
    <property type="entry name" value="Methyltransf_11"/>
    <property type="match status" value="1"/>
</dbReference>
<comment type="similarity">
    <text evidence="4 5 6">Belongs to the class I-like SAM-binding methyltransferase superfamily. Erg6/SMT family.</text>
</comment>
<sequence>MTAGTVSTNHVQDIEYARALHGDKVKTGLLANLVSKNAQVHEVTTDTYLKLWKKEAKNETKEDEDRRTGDYTTLVNSYYNLATDFYEYGWGTSFHFCRFYVGEEFRRAIARHEHYLAANLGLKKDMRVLDVGCGVGGPAREIAHFTGAHVTGLNNNAYQVERAKYYAAKELLQDQTEFVKGNFMELPFEDNTFDAVYAIEATCHAPTFEGVYGEIFRVLKAGGSFGCYEWVMTDKYDETNPRHKQIAHEVEIGNGIPKMRTTQECVQALKNVGFEVVMNYDLADMGDAIQWYYPLEGDLRKCQTLKDVFTTMAMTKLGRFTTTNFVRLLEKVGLAPKGTVETQKVLETAADALVAGAQAGIFSPMYFFVAKKPQN</sequence>
<dbReference type="InterPro" id="IPR029063">
    <property type="entry name" value="SAM-dependent_MTases_sf"/>
</dbReference>
<evidence type="ECO:0000313" key="8">
    <source>
        <dbReference type="EMBL" id="ORE04821.1"/>
    </source>
</evidence>
<dbReference type="AlphaFoldDB" id="A0A1X0QYL0"/>
<comment type="pathway">
    <text evidence="6">Steroid metabolism.</text>
</comment>
<dbReference type="Proteomes" id="UP000242414">
    <property type="component" value="Unassembled WGS sequence"/>
</dbReference>
<keyword evidence="6" id="KW-0443">Lipid metabolism</keyword>
<evidence type="ECO:0000256" key="6">
    <source>
        <dbReference type="RuleBase" id="RU362025"/>
    </source>
</evidence>
<reference evidence="8" key="1">
    <citation type="journal article" date="2016" name="Proc. Natl. Acad. Sci. U.S.A.">
        <title>Lipid metabolic changes in an early divergent fungus govern the establishment of a mutualistic symbiosis with endobacteria.</title>
        <authorList>
            <person name="Lastovetsky O.A."/>
            <person name="Gaspar M.L."/>
            <person name="Mondo S.J."/>
            <person name="LaButti K.M."/>
            <person name="Sandor L."/>
            <person name="Grigoriev I.V."/>
            <person name="Henry S.A."/>
            <person name="Pawlowska T.E."/>
        </authorList>
    </citation>
    <scope>NUCLEOTIDE SEQUENCE [LARGE SCALE GENOMIC DNA]</scope>
    <source>
        <strain evidence="8">ATCC 52814</strain>
    </source>
</reference>
<feature type="domain" description="SAM-dependent methyltransferase Erg6/SMT-type" evidence="7">
    <location>
        <begin position="78"/>
        <end position="373"/>
    </location>
</feature>
<keyword evidence="2 5" id="KW-0808">Transferase</keyword>
<keyword evidence="6" id="KW-0756">Sterol biosynthesis</keyword>
<dbReference type="CDD" id="cd02440">
    <property type="entry name" value="AdoMet_MTases"/>
    <property type="match status" value="1"/>
</dbReference>
<organism evidence="8">
    <name type="scientific">Rhizopus microsporus var. microsporus</name>
    <dbReference type="NCBI Taxonomy" id="86635"/>
    <lineage>
        <taxon>Eukaryota</taxon>
        <taxon>Fungi</taxon>
        <taxon>Fungi incertae sedis</taxon>
        <taxon>Mucoromycota</taxon>
        <taxon>Mucoromycotina</taxon>
        <taxon>Mucoromycetes</taxon>
        <taxon>Mucorales</taxon>
        <taxon>Mucorineae</taxon>
        <taxon>Rhizopodaceae</taxon>
        <taxon>Rhizopus</taxon>
    </lineage>
</organism>
<dbReference type="InterPro" id="IPR030384">
    <property type="entry name" value="MeTrfase_SMT"/>
</dbReference>
<dbReference type="GO" id="GO:0032259">
    <property type="term" value="P:methylation"/>
    <property type="evidence" value="ECO:0007669"/>
    <property type="project" value="UniProtKB-KW"/>
</dbReference>
<evidence type="ECO:0000256" key="2">
    <source>
        <dbReference type="ARBA" id="ARBA00022679"/>
    </source>
</evidence>
<name>A0A1X0QYL0_RHIZD</name>
<keyword evidence="1 5" id="KW-0489">Methyltransferase</keyword>
<keyword evidence="6" id="KW-0752">Steroid biosynthesis</keyword>
<keyword evidence="3 5" id="KW-0949">S-adenosyl-L-methionine</keyword>
<keyword evidence="6" id="KW-0444">Lipid biosynthesis</keyword>
<keyword evidence="6" id="KW-1207">Sterol metabolism</keyword>
<evidence type="ECO:0000256" key="1">
    <source>
        <dbReference type="ARBA" id="ARBA00022603"/>
    </source>
</evidence>
<gene>
    <name evidence="8" type="ORF">BCV72DRAFT_210607</name>
</gene>
<evidence type="ECO:0000256" key="4">
    <source>
        <dbReference type="ARBA" id="ARBA00038188"/>
    </source>
</evidence>
<evidence type="ECO:0000256" key="5">
    <source>
        <dbReference type="PROSITE-ProRule" id="PRU01022"/>
    </source>
</evidence>
<dbReference type="VEuPathDB" id="FungiDB:BCV72DRAFT_210607"/>
<dbReference type="PANTHER" id="PTHR44068">
    <property type="entry name" value="ZGC:194242"/>
    <property type="match status" value="1"/>
</dbReference>
<dbReference type="EC" id="2.1.1.-" evidence="6"/>
<protein>
    <recommendedName>
        <fullName evidence="6">Sterol 24-C-methyltransferase</fullName>
        <ecNumber evidence="6">2.1.1.-</ecNumber>
    </recommendedName>
    <alternativeName>
        <fullName evidence="6">Delta(24)-sterol C-methyltransferase</fullName>
    </alternativeName>
</protein>
<dbReference type="EMBL" id="KV921961">
    <property type="protein sequence ID" value="ORE04821.1"/>
    <property type="molecule type" value="Genomic_DNA"/>
</dbReference>
<comment type="function">
    <text evidence="6">Catalyzes the transfer of methyl groups from S-adenosyl-methionine to the C-24 of sterols.</text>
</comment>
<dbReference type="PROSITE" id="PS51685">
    <property type="entry name" value="SAM_MT_ERG6_SMT"/>
    <property type="match status" value="1"/>
</dbReference>
<dbReference type="PANTHER" id="PTHR44068:SF1">
    <property type="entry name" value="HYPOTHETICAL LOC100005854"/>
    <property type="match status" value="1"/>
</dbReference>